<dbReference type="Pfam" id="PF01565">
    <property type="entry name" value="FAD_binding_4"/>
    <property type="match status" value="1"/>
</dbReference>
<dbReference type="InterPro" id="IPR012951">
    <property type="entry name" value="BBE"/>
</dbReference>
<name>E3RIM4_PYRTT</name>
<dbReference type="eggNOG" id="ENOG502SJ3M">
    <property type="taxonomic scope" value="Eukaryota"/>
</dbReference>
<dbReference type="GO" id="GO:0016491">
    <property type="term" value="F:oxidoreductase activity"/>
    <property type="evidence" value="ECO:0007669"/>
    <property type="project" value="UniProtKB-KW"/>
</dbReference>
<dbReference type="Gene3D" id="3.40.462.20">
    <property type="match status" value="1"/>
</dbReference>
<evidence type="ECO:0000256" key="4">
    <source>
        <dbReference type="ARBA" id="ARBA00022827"/>
    </source>
</evidence>
<feature type="chain" id="PRO_5003180485" description="FAD-binding PCMH-type domain-containing protein" evidence="6">
    <location>
        <begin position="17"/>
        <end position="503"/>
    </location>
</feature>
<dbReference type="EMBL" id="GL533333">
    <property type="protein sequence ID" value="EFQ94421.1"/>
    <property type="molecule type" value="Genomic_DNA"/>
</dbReference>
<evidence type="ECO:0000256" key="5">
    <source>
        <dbReference type="ARBA" id="ARBA00023002"/>
    </source>
</evidence>
<reference evidence="8 9" key="1">
    <citation type="journal article" date="2010" name="Genome Biol.">
        <title>A first genome assembly of the barley fungal pathogen Pyrenophora teres f. teres.</title>
        <authorList>
            <person name="Ellwood S.R."/>
            <person name="Liu Z."/>
            <person name="Syme R.A."/>
            <person name="Lai Z."/>
            <person name="Hane J.K."/>
            <person name="Keiper F."/>
            <person name="Moffat C.S."/>
            <person name="Oliver R.P."/>
            <person name="Friesen T.L."/>
        </authorList>
    </citation>
    <scope>NUCLEOTIDE SEQUENCE [LARGE SCALE GENOMIC DNA]</scope>
    <source>
        <strain evidence="8 9">0-1</strain>
    </source>
</reference>
<keyword evidence="3" id="KW-0285">Flavoprotein</keyword>
<dbReference type="PROSITE" id="PS51387">
    <property type="entry name" value="FAD_PCMH"/>
    <property type="match status" value="1"/>
</dbReference>
<evidence type="ECO:0000256" key="6">
    <source>
        <dbReference type="SAM" id="SignalP"/>
    </source>
</evidence>
<gene>
    <name evidence="8" type="ORF">PTT_07897</name>
</gene>
<keyword evidence="9" id="KW-1185">Reference proteome</keyword>
<protein>
    <recommendedName>
        <fullName evidence="7">FAD-binding PCMH-type domain-containing protein</fullName>
    </recommendedName>
</protein>
<dbReference type="KEGG" id="pte:PTT_07897"/>
<feature type="signal peptide" evidence="6">
    <location>
        <begin position="1"/>
        <end position="16"/>
    </location>
</feature>
<evidence type="ECO:0000313" key="8">
    <source>
        <dbReference type="EMBL" id="EFQ94421.1"/>
    </source>
</evidence>
<dbReference type="HOGENOM" id="CLU_018354_0_1_1"/>
<evidence type="ECO:0000313" key="9">
    <source>
        <dbReference type="Proteomes" id="UP000001067"/>
    </source>
</evidence>
<organism evidence="9">
    <name type="scientific">Pyrenophora teres f. teres (strain 0-1)</name>
    <name type="common">Barley net blotch fungus</name>
    <name type="synonym">Drechslera teres f. teres</name>
    <dbReference type="NCBI Taxonomy" id="861557"/>
    <lineage>
        <taxon>Eukaryota</taxon>
        <taxon>Fungi</taxon>
        <taxon>Dikarya</taxon>
        <taxon>Ascomycota</taxon>
        <taxon>Pezizomycotina</taxon>
        <taxon>Dothideomycetes</taxon>
        <taxon>Pleosporomycetidae</taxon>
        <taxon>Pleosporales</taxon>
        <taxon>Pleosporineae</taxon>
        <taxon>Pleosporaceae</taxon>
        <taxon>Pyrenophora</taxon>
    </lineage>
</organism>
<accession>E3RIM4</accession>
<dbReference type="Gene3D" id="3.30.465.10">
    <property type="match status" value="1"/>
</dbReference>
<proteinExistence type="inferred from homology"/>
<dbReference type="InterPro" id="IPR016166">
    <property type="entry name" value="FAD-bd_PCMH"/>
</dbReference>
<keyword evidence="5" id="KW-0560">Oxidoreductase</keyword>
<keyword evidence="4" id="KW-0274">FAD</keyword>
<dbReference type="OrthoDB" id="9996127at2759"/>
<dbReference type="STRING" id="861557.E3RIM4"/>
<dbReference type="InterPro" id="IPR036318">
    <property type="entry name" value="FAD-bd_PCMH-like_sf"/>
</dbReference>
<sequence>MYPWVALSLLALSAHATSIDRLTRLEKRAVSAAQIRAELGQQLSANAVVIDADHGDFERATLRWQEYTKPKFVSVVEVATEEDVVKTVAYANKNSIPILAKNGGHGSIRGLGDVKDGIQITLARLNGIKIHDNNTVTVQGGALTYEVRDALWKEKKQTTTGVCECTGFLGPALGGGHGFTQGLYGLAIDNFISARVLLGNGTLVNVSENEHADLWWGLRGAGASFGIVTEVDYKVYDVPEGLDSWYYETWDFDQTVLEDVFEQHNVYLDNMPAGAVLYSMYYRNPAFDATSAVIRVGAMYNGPKSAADSLFEPFRALGPLATDAGSTTYNLLPTVTGANIDGPSCQYGGNRVGGGVYLTRYNIDSQREAYELFNETTAAIPAFNGSAVLFDGFSIEGVSKIPVDSTAMPWRNHQILLTSVISYEPNKTLDQAAEKLSSDVRDILQRTSGHDEMRTYINYAFGNETFPELYGSEQRVARLNGLKREYDPQNVFRFFGPPGGFAM</sequence>
<dbReference type="InterPro" id="IPR050416">
    <property type="entry name" value="FAD-linked_Oxidoreductase"/>
</dbReference>
<dbReference type="AlphaFoldDB" id="E3RIM4"/>
<evidence type="ECO:0000256" key="1">
    <source>
        <dbReference type="ARBA" id="ARBA00001974"/>
    </source>
</evidence>
<dbReference type="InterPro" id="IPR016169">
    <property type="entry name" value="FAD-bd_PCMH_sub2"/>
</dbReference>
<keyword evidence="6" id="KW-0732">Signal</keyword>
<comment type="similarity">
    <text evidence="2">Belongs to the oxygen-dependent FAD-linked oxidoreductase family.</text>
</comment>
<evidence type="ECO:0000259" key="7">
    <source>
        <dbReference type="PROSITE" id="PS51387"/>
    </source>
</evidence>
<dbReference type="PANTHER" id="PTHR42973">
    <property type="entry name" value="BINDING OXIDOREDUCTASE, PUTATIVE (AFU_ORTHOLOGUE AFUA_1G17690)-RELATED"/>
    <property type="match status" value="1"/>
</dbReference>
<evidence type="ECO:0000256" key="3">
    <source>
        <dbReference type="ARBA" id="ARBA00022630"/>
    </source>
</evidence>
<dbReference type="Pfam" id="PF08031">
    <property type="entry name" value="BBE"/>
    <property type="match status" value="1"/>
</dbReference>
<dbReference type="InterPro" id="IPR006094">
    <property type="entry name" value="Oxid_FAD_bind_N"/>
</dbReference>
<dbReference type="SUPFAM" id="SSF56176">
    <property type="entry name" value="FAD-binding/transporter-associated domain-like"/>
    <property type="match status" value="1"/>
</dbReference>
<evidence type="ECO:0000256" key="2">
    <source>
        <dbReference type="ARBA" id="ARBA00005466"/>
    </source>
</evidence>
<comment type="cofactor">
    <cofactor evidence="1">
        <name>FAD</name>
        <dbReference type="ChEBI" id="CHEBI:57692"/>
    </cofactor>
</comment>
<dbReference type="Proteomes" id="UP000001067">
    <property type="component" value="Unassembled WGS sequence"/>
</dbReference>
<dbReference type="PANTHER" id="PTHR42973:SF9">
    <property type="entry name" value="FAD-BINDING PCMH-TYPE DOMAIN-CONTAINING PROTEIN-RELATED"/>
    <property type="match status" value="1"/>
</dbReference>
<feature type="domain" description="FAD-binding PCMH-type" evidence="7">
    <location>
        <begin position="68"/>
        <end position="238"/>
    </location>
</feature>
<dbReference type="GO" id="GO:0071949">
    <property type="term" value="F:FAD binding"/>
    <property type="evidence" value="ECO:0007669"/>
    <property type="project" value="InterPro"/>
</dbReference>